<gene>
    <name evidence="2" type="ORF">DFH01_24515</name>
</gene>
<name>A0A317F659_9PROT</name>
<dbReference type="RefSeq" id="WP_109873142.1">
    <property type="nucleotide sequence ID" value="NZ_QGNA01000006.1"/>
</dbReference>
<accession>A0A317F659</accession>
<evidence type="ECO:0000313" key="2">
    <source>
        <dbReference type="EMBL" id="PWS34691.1"/>
    </source>
</evidence>
<dbReference type="PANTHER" id="PTHR42928">
    <property type="entry name" value="TRICARBOXYLATE-BINDING PROTEIN"/>
    <property type="match status" value="1"/>
</dbReference>
<dbReference type="SUPFAM" id="SSF53850">
    <property type="entry name" value="Periplasmic binding protein-like II"/>
    <property type="match status" value="1"/>
</dbReference>
<dbReference type="Gene3D" id="3.40.190.10">
    <property type="entry name" value="Periplasmic binding protein-like II"/>
    <property type="match status" value="1"/>
</dbReference>
<dbReference type="AlphaFoldDB" id="A0A317F659"/>
<dbReference type="InterPro" id="IPR042100">
    <property type="entry name" value="Bug_dom1"/>
</dbReference>
<organism evidence="2 3">
    <name type="scientific">Falsiroseomonas bella</name>
    <dbReference type="NCBI Taxonomy" id="2184016"/>
    <lineage>
        <taxon>Bacteria</taxon>
        <taxon>Pseudomonadati</taxon>
        <taxon>Pseudomonadota</taxon>
        <taxon>Alphaproteobacteria</taxon>
        <taxon>Acetobacterales</taxon>
        <taxon>Roseomonadaceae</taxon>
        <taxon>Falsiroseomonas</taxon>
    </lineage>
</organism>
<sequence>MERRNLLLAGTGLALAGIAGRAQAQEAWPVRQARIVIPFAAGGPQDIPARIIADRLSQRLGAAFVVENRPGAGGGLGAQHVVKSPPDGATLLFISASVAILPVLQPSLGFDPVRDLEPLTTVVDLPAGLMVRMDSPYRSLDDLLAFAKANPEKLNYGSGGVGSANHLTTELFASMAGIKLTHVPYRGISQAVNAIYAGEIDLIFGSSIEVLQHVRQGRARLLGVTTAERVAVVPDVPAIAEKVPGYEAPNFFSMYAPKGFPPALRDRLVAELAHLREDEQLKARMAEAAGTLRLDGPAPLAARLPAEIAKWRALVAQLGIRTE</sequence>
<keyword evidence="3" id="KW-1185">Reference proteome</keyword>
<proteinExistence type="inferred from homology"/>
<dbReference type="Proteomes" id="UP000245765">
    <property type="component" value="Unassembled WGS sequence"/>
</dbReference>
<dbReference type="Pfam" id="PF03401">
    <property type="entry name" value="TctC"/>
    <property type="match status" value="1"/>
</dbReference>
<reference evidence="3" key="1">
    <citation type="submission" date="2018-05" db="EMBL/GenBank/DDBJ databases">
        <authorList>
            <person name="Du Z."/>
            <person name="Wang X."/>
        </authorList>
    </citation>
    <scope>NUCLEOTIDE SEQUENCE [LARGE SCALE GENOMIC DNA]</scope>
    <source>
        <strain evidence="3">CQN31</strain>
    </source>
</reference>
<dbReference type="InterPro" id="IPR005064">
    <property type="entry name" value="BUG"/>
</dbReference>
<dbReference type="PANTHER" id="PTHR42928:SF5">
    <property type="entry name" value="BLR1237 PROTEIN"/>
    <property type="match status" value="1"/>
</dbReference>
<protein>
    <recommendedName>
        <fullName evidence="4">Tripartite tricarboxylate transporter substrate binding protein</fullName>
    </recommendedName>
</protein>
<evidence type="ECO:0000256" key="1">
    <source>
        <dbReference type="ARBA" id="ARBA00006987"/>
    </source>
</evidence>
<evidence type="ECO:0008006" key="4">
    <source>
        <dbReference type="Google" id="ProtNLM"/>
    </source>
</evidence>
<comment type="caution">
    <text evidence="2">The sequence shown here is derived from an EMBL/GenBank/DDBJ whole genome shotgun (WGS) entry which is preliminary data.</text>
</comment>
<dbReference type="EMBL" id="QGNA01000006">
    <property type="protein sequence ID" value="PWS34691.1"/>
    <property type="molecule type" value="Genomic_DNA"/>
</dbReference>
<dbReference type="PIRSF" id="PIRSF017082">
    <property type="entry name" value="YflP"/>
    <property type="match status" value="1"/>
</dbReference>
<evidence type="ECO:0000313" key="3">
    <source>
        <dbReference type="Proteomes" id="UP000245765"/>
    </source>
</evidence>
<comment type="similarity">
    <text evidence="1">Belongs to the UPF0065 (bug) family.</text>
</comment>
<dbReference type="Gene3D" id="3.40.190.150">
    <property type="entry name" value="Bordetella uptake gene, domain 1"/>
    <property type="match status" value="1"/>
</dbReference>
<dbReference type="OrthoDB" id="7250886at2"/>